<name>A0A2S6HLD9_9GAMM</name>
<evidence type="ECO:0000259" key="1">
    <source>
        <dbReference type="Pfam" id="PF09836"/>
    </source>
</evidence>
<dbReference type="EMBL" id="PTIZ01000001">
    <property type="protein sequence ID" value="PPK78304.1"/>
    <property type="molecule type" value="Genomic_DNA"/>
</dbReference>
<accession>A0A2S6HLD9</accession>
<feature type="domain" description="Putative DNA-binding" evidence="1">
    <location>
        <begin position="18"/>
        <end position="102"/>
    </location>
</feature>
<protein>
    <submittedName>
        <fullName evidence="3">Uncharacterized protein</fullName>
    </submittedName>
</protein>
<gene>
    <name evidence="3" type="ORF">B0F87_101686</name>
</gene>
<dbReference type="InterPro" id="IPR044922">
    <property type="entry name" value="DUF2063_N_sf"/>
</dbReference>
<dbReference type="AlphaFoldDB" id="A0A2S6HLD9"/>
<dbReference type="InterPro" id="IPR018640">
    <property type="entry name" value="DUF2063"/>
</dbReference>
<dbReference type="InterPro" id="IPR054098">
    <property type="entry name" value="NGO1945-like_C"/>
</dbReference>
<evidence type="ECO:0000313" key="4">
    <source>
        <dbReference type="Proteomes" id="UP000240010"/>
    </source>
</evidence>
<feature type="domain" description="NGO1945-like C-terminal" evidence="2">
    <location>
        <begin position="153"/>
        <end position="248"/>
    </location>
</feature>
<sequence length="263" mass="30415">MQSNSLESGMKIDFKAKQLEFAAYIRDPENNPPPSDVQPQRMAMYRELFFNNIDSFLSANFPVLRTLLNDRQWFELGQDFFAKHVSRSPHFSEIPEEFLDYLQNERDSSEDFPFMLELAHYEWVEMALSIAKETVPAYHQNPDNLQNLRIRLSPLAWPLAYQYPVQKISPAFLPETAPELATFLVVYRNPDDEVNFIEITPITYRLLQIIQEHEEVLAADCLKQVAEESNHPNPEMIMAGGLQILNELAEKTVIAVVDLGRPE</sequence>
<evidence type="ECO:0000259" key="2">
    <source>
        <dbReference type="Pfam" id="PF22106"/>
    </source>
</evidence>
<evidence type="ECO:0000313" key="3">
    <source>
        <dbReference type="EMBL" id="PPK78304.1"/>
    </source>
</evidence>
<proteinExistence type="predicted"/>
<organism evidence="3 4">
    <name type="scientific">Methylobacter tundripaludum</name>
    <dbReference type="NCBI Taxonomy" id="173365"/>
    <lineage>
        <taxon>Bacteria</taxon>
        <taxon>Pseudomonadati</taxon>
        <taxon>Pseudomonadota</taxon>
        <taxon>Gammaproteobacteria</taxon>
        <taxon>Methylococcales</taxon>
        <taxon>Methylococcaceae</taxon>
        <taxon>Methylobacter</taxon>
    </lineage>
</organism>
<dbReference type="Pfam" id="PF09836">
    <property type="entry name" value="DUF2063"/>
    <property type="match status" value="1"/>
</dbReference>
<dbReference type="Proteomes" id="UP000240010">
    <property type="component" value="Unassembled WGS sequence"/>
</dbReference>
<dbReference type="Gene3D" id="3.90.930.50">
    <property type="match status" value="1"/>
</dbReference>
<dbReference type="Pfam" id="PF22106">
    <property type="entry name" value="NGO1945_C"/>
    <property type="match status" value="1"/>
</dbReference>
<comment type="caution">
    <text evidence="3">The sequence shown here is derived from an EMBL/GenBank/DDBJ whole genome shotgun (WGS) entry which is preliminary data.</text>
</comment>
<dbReference type="Gene3D" id="1.10.150.690">
    <property type="entry name" value="DUF2063"/>
    <property type="match status" value="1"/>
</dbReference>
<reference evidence="3 4" key="1">
    <citation type="submission" date="2018-02" db="EMBL/GenBank/DDBJ databases">
        <title>Subsurface microbial communities from deep shales in Ohio and West Virginia, USA.</title>
        <authorList>
            <person name="Wrighton K."/>
        </authorList>
    </citation>
    <scope>NUCLEOTIDE SEQUENCE [LARGE SCALE GENOMIC DNA]</scope>
    <source>
        <strain evidence="3 4">OWC-DMM</strain>
    </source>
</reference>